<evidence type="ECO:0000313" key="3">
    <source>
        <dbReference type="Proteomes" id="UP001175228"/>
    </source>
</evidence>
<dbReference type="AlphaFoldDB" id="A0AA39TS71"/>
<sequence>MRSSTTNSYVTIEVLSSNRLSSHLARRICAPLGVRFTGISILVLLVAHRSKEEEKIAASSLRIPPIQTSLLPSLEIWFSCLSPALCRAIHAGPQALCSCRAKVVASSTISRRMMNGARGLVQSQSPSKMDFNVRTPVPNPHSSGHTTRERAFGCR</sequence>
<reference evidence="2" key="1">
    <citation type="submission" date="2023-06" db="EMBL/GenBank/DDBJ databases">
        <authorList>
            <consortium name="Lawrence Berkeley National Laboratory"/>
            <person name="Ahrendt S."/>
            <person name="Sahu N."/>
            <person name="Indic B."/>
            <person name="Wong-Bajracharya J."/>
            <person name="Merenyi Z."/>
            <person name="Ke H.-M."/>
            <person name="Monk M."/>
            <person name="Kocsube S."/>
            <person name="Drula E."/>
            <person name="Lipzen A."/>
            <person name="Balint B."/>
            <person name="Henrissat B."/>
            <person name="Andreopoulos B."/>
            <person name="Martin F.M."/>
            <person name="Harder C.B."/>
            <person name="Rigling D."/>
            <person name="Ford K.L."/>
            <person name="Foster G.D."/>
            <person name="Pangilinan J."/>
            <person name="Papanicolaou A."/>
            <person name="Barry K."/>
            <person name="LaButti K."/>
            <person name="Viragh M."/>
            <person name="Koriabine M."/>
            <person name="Yan M."/>
            <person name="Riley R."/>
            <person name="Champramary S."/>
            <person name="Plett K.L."/>
            <person name="Tsai I.J."/>
            <person name="Slot J."/>
            <person name="Sipos G."/>
            <person name="Plett J."/>
            <person name="Nagy L.G."/>
            <person name="Grigoriev I.V."/>
        </authorList>
    </citation>
    <scope>NUCLEOTIDE SEQUENCE</scope>
    <source>
        <strain evidence="2">HWK02</strain>
    </source>
</reference>
<gene>
    <name evidence="2" type="ORF">EDD18DRAFT_64960</name>
</gene>
<feature type="compositionally biased region" description="Basic and acidic residues" evidence="1">
    <location>
        <begin position="146"/>
        <end position="155"/>
    </location>
</feature>
<keyword evidence="3" id="KW-1185">Reference proteome</keyword>
<dbReference type="EMBL" id="JAUEPU010000010">
    <property type="protein sequence ID" value="KAK0499181.1"/>
    <property type="molecule type" value="Genomic_DNA"/>
</dbReference>
<protein>
    <submittedName>
        <fullName evidence="2">Uncharacterized protein</fullName>
    </submittedName>
</protein>
<comment type="caution">
    <text evidence="2">The sequence shown here is derived from an EMBL/GenBank/DDBJ whole genome shotgun (WGS) entry which is preliminary data.</text>
</comment>
<evidence type="ECO:0000313" key="2">
    <source>
        <dbReference type="EMBL" id="KAK0499181.1"/>
    </source>
</evidence>
<dbReference type="Proteomes" id="UP001175228">
    <property type="component" value="Unassembled WGS sequence"/>
</dbReference>
<organism evidence="2 3">
    <name type="scientific">Armillaria luteobubalina</name>
    <dbReference type="NCBI Taxonomy" id="153913"/>
    <lineage>
        <taxon>Eukaryota</taxon>
        <taxon>Fungi</taxon>
        <taxon>Dikarya</taxon>
        <taxon>Basidiomycota</taxon>
        <taxon>Agaricomycotina</taxon>
        <taxon>Agaricomycetes</taxon>
        <taxon>Agaricomycetidae</taxon>
        <taxon>Agaricales</taxon>
        <taxon>Marasmiineae</taxon>
        <taxon>Physalacriaceae</taxon>
        <taxon>Armillaria</taxon>
    </lineage>
</organism>
<name>A0AA39TS71_9AGAR</name>
<feature type="region of interest" description="Disordered" evidence="1">
    <location>
        <begin position="128"/>
        <end position="155"/>
    </location>
</feature>
<accession>A0AA39TS71</accession>
<proteinExistence type="predicted"/>
<evidence type="ECO:0000256" key="1">
    <source>
        <dbReference type="SAM" id="MobiDB-lite"/>
    </source>
</evidence>